<reference evidence="2" key="1">
    <citation type="submission" date="2011-07" db="EMBL/GenBank/DDBJ databases">
        <authorList>
            <consortium name="Caenorhabditis brenneri Sequencing and Analysis Consortium"/>
            <person name="Wilson R.K."/>
        </authorList>
    </citation>
    <scope>NUCLEOTIDE SEQUENCE [LARGE SCALE GENOMIC DNA]</scope>
    <source>
        <strain evidence="2">PB2801</strain>
    </source>
</reference>
<gene>
    <name evidence="1" type="ORF">CAEBREN_10206</name>
</gene>
<evidence type="ECO:0000313" key="1">
    <source>
        <dbReference type="EMBL" id="EGT56141.1"/>
    </source>
</evidence>
<dbReference type="AlphaFoldDB" id="G0NAF8"/>
<dbReference type="EMBL" id="GL379854">
    <property type="protein sequence ID" value="EGT56141.1"/>
    <property type="molecule type" value="Genomic_DNA"/>
</dbReference>
<dbReference type="HOGENOM" id="CLU_156769_0_0_1"/>
<sequence>MGRGKAFTPEQERAILEYVFNKVKNDYDFGIKSSKLTRQEDWVDLERQPDMKKSALSLESKHNKYSEFRRHLKGKIYAFDNVDPEKILVIGKQLGVMMSDEIQKAFERKHSVSITLAGGMIDS</sequence>
<keyword evidence="2" id="KW-1185">Reference proteome</keyword>
<protein>
    <submittedName>
        <fullName evidence="1">Uncharacterized protein</fullName>
    </submittedName>
</protein>
<organism evidence="2">
    <name type="scientific">Caenorhabditis brenneri</name>
    <name type="common">Nematode worm</name>
    <dbReference type="NCBI Taxonomy" id="135651"/>
    <lineage>
        <taxon>Eukaryota</taxon>
        <taxon>Metazoa</taxon>
        <taxon>Ecdysozoa</taxon>
        <taxon>Nematoda</taxon>
        <taxon>Chromadorea</taxon>
        <taxon>Rhabditida</taxon>
        <taxon>Rhabditina</taxon>
        <taxon>Rhabditomorpha</taxon>
        <taxon>Rhabditoidea</taxon>
        <taxon>Rhabditidae</taxon>
        <taxon>Peloderinae</taxon>
        <taxon>Caenorhabditis</taxon>
    </lineage>
</organism>
<proteinExistence type="predicted"/>
<dbReference type="InParanoid" id="G0NAF8"/>
<evidence type="ECO:0000313" key="2">
    <source>
        <dbReference type="Proteomes" id="UP000008068"/>
    </source>
</evidence>
<accession>G0NAF8</accession>
<dbReference type="Proteomes" id="UP000008068">
    <property type="component" value="Unassembled WGS sequence"/>
</dbReference>
<name>G0NAF8_CAEBE</name>